<dbReference type="AlphaFoldDB" id="A0A3M7Q3N2"/>
<dbReference type="EMBL" id="REGN01007563">
    <property type="protein sequence ID" value="RNA05883.1"/>
    <property type="molecule type" value="Genomic_DNA"/>
</dbReference>
<evidence type="ECO:0000259" key="4">
    <source>
        <dbReference type="PROSITE" id="PS50002"/>
    </source>
</evidence>
<dbReference type="CDD" id="cd11845">
    <property type="entry name" value="SH3_Src_like"/>
    <property type="match status" value="1"/>
</dbReference>
<evidence type="ECO:0000313" key="5">
    <source>
        <dbReference type="EMBL" id="RNA05883.1"/>
    </source>
</evidence>
<dbReference type="STRING" id="10195.A0A3M7Q3N2"/>
<dbReference type="Proteomes" id="UP000276133">
    <property type="component" value="Unassembled WGS sequence"/>
</dbReference>
<keyword evidence="5" id="KW-0418">Kinase</keyword>
<keyword evidence="1 2" id="KW-0728">SH3 domain</keyword>
<feature type="region of interest" description="Disordered" evidence="3">
    <location>
        <begin position="1"/>
        <end position="23"/>
    </location>
</feature>
<evidence type="ECO:0000256" key="2">
    <source>
        <dbReference type="PROSITE-ProRule" id="PRU00192"/>
    </source>
</evidence>
<organism evidence="5 6">
    <name type="scientific">Brachionus plicatilis</name>
    <name type="common">Marine rotifer</name>
    <name type="synonym">Brachionus muelleri</name>
    <dbReference type="NCBI Taxonomy" id="10195"/>
    <lineage>
        <taxon>Eukaryota</taxon>
        <taxon>Metazoa</taxon>
        <taxon>Spiralia</taxon>
        <taxon>Gnathifera</taxon>
        <taxon>Rotifera</taxon>
        <taxon>Eurotatoria</taxon>
        <taxon>Monogononta</taxon>
        <taxon>Pseudotrocha</taxon>
        <taxon>Ploima</taxon>
        <taxon>Brachionidae</taxon>
        <taxon>Brachionus</taxon>
    </lineage>
</organism>
<dbReference type="Pfam" id="PF00018">
    <property type="entry name" value="SH3_1"/>
    <property type="match status" value="1"/>
</dbReference>
<evidence type="ECO:0000313" key="6">
    <source>
        <dbReference type="Proteomes" id="UP000276133"/>
    </source>
</evidence>
<dbReference type="InterPro" id="IPR036028">
    <property type="entry name" value="SH3-like_dom_sf"/>
</dbReference>
<dbReference type="PROSITE" id="PS50002">
    <property type="entry name" value="SH3"/>
    <property type="match status" value="1"/>
</dbReference>
<dbReference type="Gene3D" id="2.30.30.40">
    <property type="entry name" value="SH3 Domains"/>
    <property type="match status" value="1"/>
</dbReference>
<name>A0A3M7Q3N2_BRAPC</name>
<proteinExistence type="predicted"/>
<feature type="domain" description="SH3" evidence="4">
    <location>
        <begin position="132"/>
        <end position="193"/>
    </location>
</feature>
<sequence length="198" mass="21980">MGNICPANKGTDNHGGHHAYKTSSNREQVYKLGIQKGNLENATSGLGPASGHHQYPLMNHSPNLINSTNNQNMLLQQLHHQNGMPHTQNGSFCSTTAILNGMSNSLLTQSSSNQIANNKHILSAGIHSNSLLEKPNYIALFDYESATKDDMTIKKNDQLIVIDKSHPDWWLAKNIRTKETGYVPFNYITTIDDLQIKE</sequence>
<keyword evidence="5" id="KW-0808">Transferase</keyword>
<evidence type="ECO:0000256" key="3">
    <source>
        <dbReference type="SAM" id="MobiDB-lite"/>
    </source>
</evidence>
<accession>A0A3M7Q3N2</accession>
<gene>
    <name evidence="5" type="ORF">BpHYR1_038090</name>
</gene>
<feature type="region of interest" description="Disordered" evidence="3">
    <location>
        <begin position="41"/>
        <end position="67"/>
    </location>
</feature>
<comment type="caution">
    <text evidence="5">The sequence shown here is derived from an EMBL/GenBank/DDBJ whole genome shotgun (WGS) entry which is preliminary data.</text>
</comment>
<dbReference type="OrthoDB" id="4062651at2759"/>
<reference evidence="5 6" key="1">
    <citation type="journal article" date="2018" name="Sci. Rep.">
        <title>Genomic signatures of local adaptation to the degree of environmental predictability in rotifers.</title>
        <authorList>
            <person name="Franch-Gras L."/>
            <person name="Hahn C."/>
            <person name="Garcia-Roger E.M."/>
            <person name="Carmona M.J."/>
            <person name="Serra M."/>
            <person name="Gomez A."/>
        </authorList>
    </citation>
    <scope>NUCLEOTIDE SEQUENCE [LARGE SCALE GENOMIC DNA]</scope>
    <source>
        <strain evidence="5">HYR1</strain>
    </source>
</reference>
<dbReference type="GO" id="GO:0016301">
    <property type="term" value="F:kinase activity"/>
    <property type="evidence" value="ECO:0007669"/>
    <property type="project" value="UniProtKB-KW"/>
</dbReference>
<dbReference type="InterPro" id="IPR001452">
    <property type="entry name" value="SH3_domain"/>
</dbReference>
<dbReference type="PRINTS" id="PR00452">
    <property type="entry name" value="SH3DOMAIN"/>
</dbReference>
<dbReference type="SMART" id="SM00326">
    <property type="entry name" value="SH3"/>
    <property type="match status" value="1"/>
</dbReference>
<dbReference type="SUPFAM" id="SSF50044">
    <property type="entry name" value="SH3-domain"/>
    <property type="match status" value="1"/>
</dbReference>
<keyword evidence="6" id="KW-1185">Reference proteome</keyword>
<protein>
    <submittedName>
        <fullName evidence="5">Tyrosine-kinase yes</fullName>
    </submittedName>
</protein>
<evidence type="ECO:0000256" key="1">
    <source>
        <dbReference type="ARBA" id="ARBA00022443"/>
    </source>
</evidence>